<comment type="caution">
    <text evidence="2">The sequence shown here is derived from an EMBL/GenBank/DDBJ whole genome shotgun (WGS) entry which is preliminary data.</text>
</comment>
<feature type="region of interest" description="Disordered" evidence="1">
    <location>
        <begin position="1"/>
        <end position="24"/>
    </location>
</feature>
<accession>A0A9N9EFB3</accession>
<feature type="region of interest" description="Disordered" evidence="1">
    <location>
        <begin position="242"/>
        <end position="409"/>
    </location>
</feature>
<feature type="compositionally biased region" description="Low complexity" evidence="1">
    <location>
        <begin position="10"/>
        <end position="20"/>
    </location>
</feature>
<feature type="compositionally biased region" description="Basic residues" evidence="1">
    <location>
        <begin position="352"/>
        <end position="361"/>
    </location>
</feature>
<evidence type="ECO:0000313" key="2">
    <source>
        <dbReference type="EMBL" id="CAG8672554.1"/>
    </source>
</evidence>
<reference evidence="2" key="1">
    <citation type="submission" date="2021-06" db="EMBL/GenBank/DDBJ databases">
        <authorList>
            <person name="Kallberg Y."/>
            <person name="Tangrot J."/>
            <person name="Rosling A."/>
        </authorList>
    </citation>
    <scope>NUCLEOTIDE SEQUENCE</scope>
    <source>
        <strain evidence="2">IN212</strain>
    </source>
</reference>
<sequence>MECNETSDYSSNSESGFSTSELNDHDEETILKIAKLKKMIAELEDTSTLKVAKLNKEKKGPLNRSTVQVVDEISDDKTVKPFHDKTSKVVTNKANKVQAVEEISNDKIKKRSLKRSRPQVSDENDTEFSSDDPEQKSMRLIVAEKLYHLCSTTEYRDMPLIEINKCIDKMIRRHVNYKRKLNLSHYYSTVYQTCSTLNISGMLETQETIVSTNKRIKSRKPNGNSKRAKKGKYVVSIEVNESDSNLSEKNTTAFTNKRIKAPKEKHVDHNTPIDINESDQSSSEKNIEPTFNSSEMLDPQDTTTPPNNKPKTRSNVKKGKTIDHNAPINVDDSDPGLSEKNIHMVAPTNNKTKTRSNAKKGKNIDHNAPINVDDSDQTLPERNINTAAPTNNKTKAHKPNGNSKKAKKEKQVYHNAPINVDDNDPTLLEKNIVVLNEYPDFHGYSKFIFNCGYSRIPPLQFTTLTH</sequence>
<protein>
    <submittedName>
        <fullName evidence="2">5903_t:CDS:1</fullName>
    </submittedName>
</protein>
<dbReference type="Proteomes" id="UP000789396">
    <property type="component" value="Unassembled WGS sequence"/>
</dbReference>
<feature type="compositionally biased region" description="Polar residues" evidence="1">
    <location>
        <begin position="278"/>
        <end position="295"/>
    </location>
</feature>
<dbReference type="OrthoDB" id="2422570at2759"/>
<evidence type="ECO:0000313" key="3">
    <source>
        <dbReference type="Proteomes" id="UP000789396"/>
    </source>
</evidence>
<feature type="non-terminal residue" evidence="2">
    <location>
        <position position="466"/>
    </location>
</feature>
<feature type="compositionally biased region" description="Basic residues" evidence="1">
    <location>
        <begin position="394"/>
        <end position="408"/>
    </location>
</feature>
<gene>
    <name evidence="2" type="ORF">RFULGI_LOCUS9287</name>
</gene>
<feature type="compositionally biased region" description="Polar residues" evidence="1">
    <location>
        <begin position="242"/>
        <end position="255"/>
    </location>
</feature>
<keyword evidence="3" id="KW-1185">Reference proteome</keyword>
<dbReference type="AlphaFoldDB" id="A0A9N9EFB3"/>
<proteinExistence type="predicted"/>
<evidence type="ECO:0000256" key="1">
    <source>
        <dbReference type="SAM" id="MobiDB-lite"/>
    </source>
</evidence>
<feature type="region of interest" description="Disordered" evidence="1">
    <location>
        <begin position="107"/>
        <end position="134"/>
    </location>
</feature>
<feature type="compositionally biased region" description="Basic and acidic residues" evidence="1">
    <location>
        <begin position="261"/>
        <end position="271"/>
    </location>
</feature>
<dbReference type="EMBL" id="CAJVPZ010016319">
    <property type="protein sequence ID" value="CAG8672554.1"/>
    <property type="molecule type" value="Genomic_DNA"/>
</dbReference>
<organism evidence="2 3">
    <name type="scientific">Racocetra fulgida</name>
    <dbReference type="NCBI Taxonomy" id="60492"/>
    <lineage>
        <taxon>Eukaryota</taxon>
        <taxon>Fungi</taxon>
        <taxon>Fungi incertae sedis</taxon>
        <taxon>Mucoromycota</taxon>
        <taxon>Glomeromycotina</taxon>
        <taxon>Glomeromycetes</taxon>
        <taxon>Diversisporales</taxon>
        <taxon>Gigasporaceae</taxon>
        <taxon>Racocetra</taxon>
    </lineage>
</organism>
<feature type="compositionally biased region" description="Basic residues" evidence="1">
    <location>
        <begin position="310"/>
        <end position="319"/>
    </location>
</feature>
<feature type="compositionally biased region" description="Basic residues" evidence="1">
    <location>
        <begin position="108"/>
        <end position="117"/>
    </location>
</feature>
<feature type="compositionally biased region" description="Acidic residues" evidence="1">
    <location>
        <begin position="122"/>
        <end position="132"/>
    </location>
</feature>
<name>A0A9N9EFB3_9GLOM</name>
<feature type="compositionally biased region" description="Polar residues" evidence="1">
    <location>
        <begin position="377"/>
        <end position="393"/>
    </location>
</feature>